<dbReference type="OrthoDB" id="8122270at2759"/>
<feature type="region of interest" description="Disordered" evidence="1">
    <location>
        <begin position="42"/>
        <end position="88"/>
    </location>
</feature>
<proteinExistence type="predicted"/>
<sequence>MVKPETCVLAESCLLPDSAVALEHPGFAELWAQAPIFLQCHKARGPGGPGGPRIRRPGRLPQRIRQGSGLRGRGRGPGRGARGGKTEDKEWIPVTKLGCLVKDMKIKSLEETGLFFLPIKESPRCIPQG</sequence>
<organism evidence="2 3">
    <name type="scientific">Neotoma lepida</name>
    <name type="common">Desert woodrat</name>
    <dbReference type="NCBI Taxonomy" id="56216"/>
    <lineage>
        <taxon>Eukaryota</taxon>
        <taxon>Metazoa</taxon>
        <taxon>Chordata</taxon>
        <taxon>Craniata</taxon>
        <taxon>Vertebrata</taxon>
        <taxon>Euteleostomi</taxon>
        <taxon>Mammalia</taxon>
        <taxon>Eutheria</taxon>
        <taxon>Euarchontoglires</taxon>
        <taxon>Glires</taxon>
        <taxon>Rodentia</taxon>
        <taxon>Myomorpha</taxon>
        <taxon>Muroidea</taxon>
        <taxon>Cricetidae</taxon>
        <taxon>Neotominae</taxon>
        <taxon>Neotoma</taxon>
    </lineage>
</organism>
<feature type="compositionally biased region" description="Low complexity" evidence="1">
    <location>
        <begin position="59"/>
        <end position="68"/>
    </location>
</feature>
<protein>
    <submittedName>
        <fullName evidence="2">Uncharacterized protein</fullName>
    </submittedName>
</protein>
<dbReference type="Proteomes" id="UP000092124">
    <property type="component" value="Unassembled WGS sequence"/>
</dbReference>
<reference evidence="2 3" key="1">
    <citation type="submission" date="2016-06" db="EMBL/GenBank/DDBJ databases">
        <title>The Draft Genome Sequence and Annotation of the Desert Woodrat Neotoma lepida.</title>
        <authorList>
            <person name="Campbell M."/>
            <person name="Oakeson K.F."/>
            <person name="Yandell M."/>
            <person name="Halpert J.R."/>
            <person name="Dearing D."/>
        </authorList>
    </citation>
    <scope>NUCLEOTIDE SEQUENCE [LARGE SCALE GENOMIC DNA]</scope>
    <source>
        <strain evidence="2">417</strain>
        <tissue evidence="2">Liver</tissue>
    </source>
</reference>
<dbReference type="STRING" id="56216.A0A1A6H307"/>
<evidence type="ECO:0000256" key="1">
    <source>
        <dbReference type="SAM" id="MobiDB-lite"/>
    </source>
</evidence>
<comment type="caution">
    <text evidence="2">The sequence shown here is derived from an EMBL/GenBank/DDBJ whole genome shotgun (WGS) entry which is preliminary data.</text>
</comment>
<evidence type="ECO:0000313" key="2">
    <source>
        <dbReference type="EMBL" id="OBS71992.1"/>
    </source>
</evidence>
<feature type="compositionally biased region" description="Gly residues" evidence="1">
    <location>
        <begin position="69"/>
        <end position="83"/>
    </location>
</feature>
<dbReference type="Gene3D" id="3.30.160.20">
    <property type="match status" value="1"/>
</dbReference>
<dbReference type="AlphaFoldDB" id="A0A1A6H307"/>
<dbReference type="EMBL" id="LZPO01055260">
    <property type="protein sequence ID" value="OBS71992.1"/>
    <property type="molecule type" value="Genomic_DNA"/>
</dbReference>
<gene>
    <name evidence="2" type="ORF">A6R68_13429</name>
</gene>
<evidence type="ECO:0000313" key="3">
    <source>
        <dbReference type="Proteomes" id="UP000092124"/>
    </source>
</evidence>
<name>A0A1A6H307_NEOLE</name>
<accession>A0A1A6H307</accession>
<keyword evidence="3" id="KW-1185">Reference proteome</keyword>